<feature type="signal peptide" evidence="1">
    <location>
        <begin position="1"/>
        <end position="20"/>
    </location>
</feature>
<dbReference type="SUPFAM" id="SSF50891">
    <property type="entry name" value="Cyclophilin-like"/>
    <property type="match status" value="1"/>
</dbReference>
<name>A0A846W1I4_9NOCA</name>
<evidence type="ECO:0000256" key="1">
    <source>
        <dbReference type="SAM" id="SignalP"/>
    </source>
</evidence>
<accession>A0A846W1I4</accession>
<comment type="caution">
    <text evidence="3">The sequence shown here is derived from an EMBL/GenBank/DDBJ whole genome shotgun (WGS) entry which is preliminary data.</text>
</comment>
<proteinExistence type="predicted"/>
<dbReference type="PROSITE" id="PS51257">
    <property type="entry name" value="PROKAR_LIPOPROTEIN"/>
    <property type="match status" value="1"/>
</dbReference>
<organism evidence="3 4">
    <name type="scientific">Nocardia coubleae</name>
    <dbReference type="NCBI Taxonomy" id="356147"/>
    <lineage>
        <taxon>Bacteria</taxon>
        <taxon>Bacillati</taxon>
        <taxon>Actinomycetota</taxon>
        <taxon>Actinomycetes</taxon>
        <taxon>Mycobacteriales</taxon>
        <taxon>Nocardiaceae</taxon>
        <taxon>Nocardia</taxon>
    </lineage>
</organism>
<dbReference type="InterPro" id="IPR041183">
    <property type="entry name" value="Cyclophilin-like"/>
</dbReference>
<dbReference type="AlphaFoldDB" id="A0A846W1I4"/>
<dbReference type="Pfam" id="PF18050">
    <property type="entry name" value="Cyclophil_like2"/>
    <property type="match status" value="1"/>
</dbReference>
<evidence type="ECO:0000313" key="3">
    <source>
        <dbReference type="EMBL" id="NKX86527.1"/>
    </source>
</evidence>
<feature type="domain" description="Cyclophilin-like" evidence="2">
    <location>
        <begin position="57"/>
        <end position="150"/>
    </location>
</feature>
<sequence>MRSTRLFVASLIAATAVITACTSTPSTTPNPSALTPPAAQEDTFMRIRIRTAAGEAGGHLYDNATARDFASLLPLTLTVHELGGREKAATLPRELADGQGRAEYRAGQLGYWAPGHDLAVYYREDGFRVPAPGIVMIGEIESGLTAITAESAGLTLTVTAA</sequence>
<evidence type="ECO:0000259" key="2">
    <source>
        <dbReference type="Pfam" id="PF18050"/>
    </source>
</evidence>
<keyword evidence="1" id="KW-0732">Signal</keyword>
<dbReference type="Proteomes" id="UP000572007">
    <property type="component" value="Unassembled WGS sequence"/>
</dbReference>
<protein>
    <recommendedName>
        <fullName evidence="2">Cyclophilin-like domain-containing protein</fullName>
    </recommendedName>
</protein>
<dbReference type="Gene3D" id="2.40.100.20">
    <property type="match status" value="1"/>
</dbReference>
<keyword evidence="4" id="KW-1185">Reference proteome</keyword>
<dbReference type="EMBL" id="JAAXOM010000001">
    <property type="protein sequence ID" value="NKX86527.1"/>
    <property type="molecule type" value="Genomic_DNA"/>
</dbReference>
<gene>
    <name evidence="3" type="ORF">HGA10_04255</name>
</gene>
<reference evidence="3 4" key="1">
    <citation type="submission" date="2020-04" db="EMBL/GenBank/DDBJ databases">
        <title>MicrobeNet Type strains.</title>
        <authorList>
            <person name="Nicholson A.C."/>
        </authorList>
    </citation>
    <scope>NUCLEOTIDE SEQUENCE [LARGE SCALE GENOMIC DNA]</scope>
    <source>
        <strain evidence="3 4">DSM 44960</strain>
    </source>
</reference>
<evidence type="ECO:0000313" key="4">
    <source>
        <dbReference type="Proteomes" id="UP000572007"/>
    </source>
</evidence>
<feature type="chain" id="PRO_5039588259" description="Cyclophilin-like domain-containing protein" evidence="1">
    <location>
        <begin position="21"/>
        <end position="161"/>
    </location>
</feature>
<dbReference type="InterPro" id="IPR029000">
    <property type="entry name" value="Cyclophilin-like_dom_sf"/>
</dbReference>
<dbReference type="RefSeq" id="WP_067640023.1">
    <property type="nucleotide sequence ID" value="NZ_JAAXOM010000001.1"/>
</dbReference>